<evidence type="ECO:0000256" key="1">
    <source>
        <dbReference type="PROSITE-ProRule" id="PRU00339"/>
    </source>
</evidence>
<sequence length="487" mass="52913">MSAPTPSRPLCFFAPASASSGAAERPRSALHADVVWRGIRPALVASGLEPLRADEEPGSGLSARHLHERLMVAEFVVEDLTFRDANIADAVGVRRGANLGTTLLICAAKHLSQLPFDPWKMQVIPYDVRDDGSIAPEALTALGATLTERIAAARRGTLQAVPPLAQVVGMGSASPTAHEKADVFLLRMREVSAVTERISDAVALGDTAQAVAQLDAIRAEVLQAPGDVIQLHTVLLALFLGYREKEAYAQMASLYPHLPRELQRTSVVREQLGFANNRLAEAAAKQGNKARSQELRAQALAVVQDIPATERSSETFGILGRIYKGLSDAEAQAGDTAAAQAGLSEAIRMYEEGFELDPRDYYPGVNAVTLRIARGLPEDESELNNLVPVVRFAVRRAPEPNALRPAEAYWQTATRLELACAARDWRDASKHVEALLGLKGEPWMQPWMYGTTLGNLNKQRKARAGEPDTVQKLDEIIHTLEQRTRPA</sequence>
<dbReference type="InterPro" id="IPR025136">
    <property type="entry name" value="MAP3K_TRAF-bd"/>
</dbReference>
<evidence type="ECO:0000259" key="2">
    <source>
        <dbReference type="Pfam" id="PF13281"/>
    </source>
</evidence>
<dbReference type="Proteomes" id="UP000662747">
    <property type="component" value="Chromosome"/>
</dbReference>
<feature type="repeat" description="TPR" evidence="1">
    <location>
        <begin position="327"/>
        <end position="360"/>
    </location>
</feature>
<gene>
    <name evidence="3" type="ORF">JY651_09665</name>
</gene>
<evidence type="ECO:0000313" key="4">
    <source>
        <dbReference type="Proteomes" id="UP000662747"/>
    </source>
</evidence>
<dbReference type="PROSITE" id="PS50005">
    <property type="entry name" value="TPR"/>
    <property type="match status" value="1"/>
</dbReference>
<keyword evidence="4" id="KW-1185">Reference proteome</keyword>
<keyword evidence="1" id="KW-0802">TPR repeat</keyword>
<accession>A0ABX7P415</accession>
<organism evidence="3 4">
    <name type="scientific">Pyxidicoccus parkwayensis</name>
    <dbReference type="NCBI Taxonomy" id="2813578"/>
    <lineage>
        <taxon>Bacteria</taxon>
        <taxon>Pseudomonadati</taxon>
        <taxon>Myxococcota</taxon>
        <taxon>Myxococcia</taxon>
        <taxon>Myxococcales</taxon>
        <taxon>Cystobacterineae</taxon>
        <taxon>Myxococcaceae</taxon>
        <taxon>Pyxidicoccus</taxon>
    </lineage>
</organism>
<dbReference type="EMBL" id="CP071090">
    <property type="protein sequence ID" value="QSQ25170.1"/>
    <property type="molecule type" value="Genomic_DNA"/>
</dbReference>
<dbReference type="RefSeq" id="WP_206726727.1">
    <property type="nucleotide sequence ID" value="NZ_CP071090.1"/>
</dbReference>
<protein>
    <submittedName>
        <fullName evidence="3">DUF4071 domain-containing protein</fullName>
    </submittedName>
</protein>
<dbReference type="InterPro" id="IPR019734">
    <property type="entry name" value="TPR_rpt"/>
</dbReference>
<reference evidence="3 4" key="1">
    <citation type="submission" date="2021-02" db="EMBL/GenBank/DDBJ databases">
        <title>De Novo genome assembly of isolated myxobacteria.</title>
        <authorList>
            <person name="Stevens D.C."/>
        </authorList>
    </citation>
    <scope>NUCLEOTIDE SEQUENCE [LARGE SCALE GENOMIC DNA]</scope>
    <source>
        <strain evidence="4">SCPEA02</strain>
    </source>
</reference>
<feature type="domain" description="MAP3K TRAFs-binding" evidence="2">
    <location>
        <begin position="91"/>
        <end position="460"/>
    </location>
</feature>
<dbReference type="Pfam" id="PF13281">
    <property type="entry name" value="MAP3K_TRAF_bd"/>
    <property type="match status" value="1"/>
</dbReference>
<name>A0ABX7P415_9BACT</name>
<proteinExistence type="predicted"/>
<evidence type="ECO:0000313" key="3">
    <source>
        <dbReference type="EMBL" id="QSQ25170.1"/>
    </source>
</evidence>